<feature type="binding site" evidence="15">
    <location>
        <position position="556"/>
    </location>
    <ligand>
        <name>Ca(2+)</name>
        <dbReference type="ChEBI" id="CHEBI:29108"/>
    </ligand>
</feature>
<name>A0A2K0TLY3_9HYPO</name>
<dbReference type="GO" id="GO:0006508">
    <property type="term" value="P:proteolysis"/>
    <property type="evidence" value="ECO:0007669"/>
    <property type="project" value="UniProtKB-KW"/>
</dbReference>
<evidence type="ECO:0000313" key="19">
    <source>
        <dbReference type="Proteomes" id="UP000236546"/>
    </source>
</evidence>
<dbReference type="GO" id="GO:0008240">
    <property type="term" value="F:tripeptidyl-peptidase activity"/>
    <property type="evidence" value="ECO:0007669"/>
    <property type="project" value="UniProtKB-EC"/>
</dbReference>
<feature type="binding site" evidence="15">
    <location>
        <position position="557"/>
    </location>
    <ligand>
        <name>Ca(2+)</name>
        <dbReference type="ChEBI" id="CHEBI:29108"/>
    </ligand>
</feature>
<dbReference type="SUPFAM" id="SSF54897">
    <property type="entry name" value="Protease propeptides/inhibitors"/>
    <property type="match status" value="1"/>
</dbReference>
<dbReference type="InterPro" id="IPR000209">
    <property type="entry name" value="Peptidase_S8/S53_dom"/>
</dbReference>
<evidence type="ECO:0000256" key="2">
    <source>
        <dbReference type="ARBA" id="ARBA00002451"/>
    </source>
</evidence>
<feature type="signal peptide" evidence="16">
    <location>
        <begin position="1"/>
        <end position="22"/>
    </location>
</feature>
<evidence type="ECO:0000256" key="8">
    <source>
        <dbReference type="ARBA" id="ARBA00022729"/>
    </source>
</evidence>
<reference evidence="18 19" key="1">
    <citation type="submission" date="2017-02" db="EMBL/GenBank/DDBJ databases">
        <title>Genomes of Trichoderma spp. with biocontrol activity.</title>
        <authorList>
            <person name="Gardiner D."/>
            <person name="Kazan K."/>
            <person name="Vos C."/>
            <person name="Harvey P."/>
        </authorList>
    </citation>
    <scope>NUCLEOTIDE SEQUENCE [LARGE SCALE GENOMIC DNA]</scope>
    <source>
        <strain evidence="18 19">A5MH</strain>
    </source>
</reference>
<comment type="function">
    <text evidence="2">Secreted tripeptidyl-peptidase which degrades proteins at acidic pHs and is involved in virulence.</text>
</comment>
<dbReference type="Pfam" id="PF00082">
    <property type="entry name" value="Peptidase_S8"/>
    <property type="match status" value="1"/>
</dbReference>
<dbReference type="Pfam" id="PF09286">
    <property type="entry name" value="Pro-kuma_activ"/>
    <property type="match status" value="1"/>
</dbReference>
<keyword evidence="14" id="KW-0325">Glycoprotein</keyword>
<sequence length="614" mass="66360">MAKLAALRLVSLLCLAAAQASAAVLVESIKQVPHGWTSTSVPDPSSSIVLQIVLAQQNIDELEWRLAAVSTPDSPDYGKYLDIDDINKLFAPSNASYAAVESWLKSHGVPTYTRQAGSIWFYTTVSTANKLLSTDFKTYSDPGGIEKLRTLQYSLPEELVGHVDLISPTTYFGNNRVPNVKRPKKRAVVPGADHRAGRLSSTDCNVTITHKDQPYQIFHPDCLRAKYGVEGYTPSPKCGSRIGFGSFLNETASFSDLARFETYFDLPNQGLTTHLINGATDVQPPSNKNDSEANMDVQTMLTFAHPLPITEFVVAGIPPYIPDPALPIGDPVQNEPWLEYYEFLMSKANAELPQVIANSYGDEEQTVPQAYAIRVCNQIGLMGLRGISVIASSGDTGVGMSCMASNSTTPQFNPMFPASCPYITTVGGTQHLDKEIAWELSSGGFSNYFPRPWYQENAVRTYLDRYVSNETKVYYERYANFLGRGFPDVAALSLNPDYPVIIGGELGPNGGTSAAAPVVASIIALLNDARLCAGKPALGFLNPLIYQYADKGGFTDITSGQSWGCGGNTTQTGPPPPGAGLIPGAHWNATKGWDPTTGFGTPNFKKLLPLALSI</sequence>
<keyword evidence="13" id="KW-0865">Zymogen</keyword>
<dbReference type="FunFam" id="3.40.50.200:FF:000015">
    <property type="entry name" value="Tripeptidyl peptidase A"/>
    <property type="match status" value="1"/>
</dbReference>
<evidence type="ECO:0000256" key="16">
    <source>
        <dbReference type="SAM" id="SignalP"/>
    </source>
</evidence>
<dbReference type="GO" id="GO:0046872">
    <property type="term" value="F:metal ion binding"/>
    <property type="evidence" value="ECO:0007669"/>
    <property type="project" value="UniProtKB-UniRule"/>
</dbReference>
<dbReference type="EMBL" id="MTYH01000015">
    <property type="protein sequence ID" value="PNP46534.1"/>
    <property type="molecule type" value="Genomic_DNA"/>
</dbReference>
<keyword evidence="11 15" id="KW-0106">Calcium</keyword>
<dbReference type="PANTHER" id="PTHR14218">
    <property type="entry name" value="PROTEASE S8 TRIPEPTIDYL PEPTIDASE I CLN2"/>
    <property type="match status" value="1"/>
</dbReference>
<accession>A0A2K0TLY3</accession>
<dbReference type="InterPro" id="IPR015366">
    <property type="entry name" value="S53_propep"/>
</dbReference>
<feature type="domain" description="Peptidase S53" evidence="17">
    <location>
        <begin position="217"/>
        <end position="614"/>
    </location>
</feature>
<evidence type="ECO:0000259" key="17">
    <source>
        <dbReference type="PROSITE" id="PS51695"/>
    </source>
</evidence>
<evidence type="ECO:0000256" key="12">
    <source>
        <dbReference type="ARBA" id="ARBA00023026"/>
    </source>
</evidence>
<feature type="binding site" evidence="15">
    <location>
        <position position="594"/>
    </location>
    <ligand>
        <name>Ca(2+)</name>
        <dbReference type="ChEBI" id="CHEBI:29108"/>
    </ligand>
</feature>
<organism evidence="18 19">
    <name type="scientific">Trichoderma gamsii</name>
    <dbReference type="NCBI Taxonomy" id="398673"/>
    <lineage>
        <taxon>Eukaryota</taxon>
        <taxon>Fungi</taxon>
        <taxon>Dikarya</taxon>
        <taxon>Ascomycota</taxon>
        <taxon>Pezizomycotina</taxon>
        <taxon>Sordariomycetes</taxon>
        <taxon>Hypocreomycetidae</taxon>
        <taxon>Hypocreales</taxon>
        <taxon>Hypocreaceae</taxon>
        <taxon>Trichoderma</taxon>
    </lineage>
</organism>
<gene>
    <name evidence="18" type="ORF">TGAMA5MH_01992</name>
</gene>
<comment type="catalytic activity">
    <reaction evidence="1">
        <text>Release of an N-terminal tripeptide from a polypeptide.</text>
        <dbReference type="EC" id="3.4.14.10"/>
    </reaction>
</comment>
<feature type="active site" description="Charge relay system" evidence="15">
    <location>
        <position position="292"/>
    </location>
</feature>
<dbReference type="GO" id="GO:0005576">
    <property type="term" value="C:extracellular region"/>
    <property type="evidence" value="ECO:0007669"/>
    <property type="project" value="UniProtKB-SubCell"/>
</dbReference>
<keyword evidence="8 16" id="KW-0732">Signal</keyword>
<dbReference type="GO" id="GO:0004252">
    <property type="term" value="F:serine-type endopeptidase activity"/>
    <property type="evidence" value="ECO:0007669"/>
    <property type="project" value="UniProtKB-UniRule"/>
</dbReference>
<feature type="active site" description="Charge relay system" evidence="15">
    <location>
        <position position="296"/>
    </location>
</feature>
<dbReference type="OrthoDB" id="409122at2759"/>
<dbReference type="PROSITE" id="PS51695">
    <property type="entry name" value="SEDOLISIN"/>
    <property type="match status" value="1"/>
</dbReference>
<comment type="cofactor">
    <cofactor evidence="15">
        <name>Ca(2+)</name>
        <dbReference type="ChEBI" id="CHEBI:29108"/>
    </cofactor>
    <text evidence="15">Binds 1 Ca(2+) ion per subunit.</text>
</comment>
<evidence type="ECO:0000256" key="6">
    <source>
        <dbReference type="ARBA" id="ARBA00022670"/>
    </source>
</evidence>
<keyword evidence="7 15" id="KW-0479">Metal-binding</keyword>
<dbReference type="AlphaFoldDB" id="A0A2K0TLY3"/>
<dbReference type="EC" id="3.4.14.10" evidence="4"/>
<dbReference type="InterPro" id="IPR030400">
    <property type="entry name" value="Sedolisin_dom"/>
</dbReference>
<feature type="active site" description="Charge relay system" evidence="15">
    <location>
        <position position="513"/>
    </location>
</feature>
<keyword evidence="9 15" id="KW-0378">Hydrolase</keyword>
<evidence type="ECO:0000256" key="10">
    <source>
        <dbReference type="ARBA" id="ARBA00022825"/>
    </source>
</evidence>
<evidence type="ECO:0000256" key="9">
    <source>
        <dbReference type="ARBA" id="ARBA00022801"/>
    </source>
</evidence>
<keyword evidence="6 15" id="KW-0645">Protease</keyword>
<dbReference type="InterPro" id="IPR036852">
    <property type="entry name" value="Peptidase_S8/S53_dom_sf"/>
</dbReference>
<comment type="caution">
    <text evidence="18">The sequence shown here is derived from an EMBL/GenBank/DDBJ whole genome shotgun (WGS) entry which is preliminary data.</text>
</comment>
<evidence type="ECO:0000256" key="13">
    <source>
        <dbReference type="ARBA" id="ARBA00023145"/>
    </source>
</evidence>
<protein>
    <recommendedName>
        <fullName evidence="4">tripeptidyl-peptidase II</fullName>
        <ecNumber evidence="4">3.4.14.10</ecNumber>
    </recommendedName>
</protein>
<keyword evidence="12" id="KW-0843">Virulence</keyword>
<evidence type="ECO:0000256" key="14">
    <source>
        <dbReference type="ARBA" id="ARBA00023180"/>
    </source>
</evidence>
<evidence type="ECO:0000256" key="11">
    <source>
        <dbReference type="ARBA" id="ARBA00022837"/>
    </source>
</evidence>
<dbReference type="CDD" id="cd11377">
    <property type="entry name" value="Pro-peptidase_S53"/>
    <property type="match status" value="1"/>
</dbReference>
<evidence type="ECO:0000256" key="4">
    <source>
        <dbReference type="ARBA" id="ARBA00012462"/>
    </source>
</evidence>
<evidence type="ECO:0000256" key="1">
    <source>
        <dbReference type="ARBA" id="ARBA00001910"/>
    </source>
</evidence>
<proteinExistence type="predicted"/>
<feature type="chain" id="PRO_5014373005" description="tripeptidyl-peptidase II" evidence="16">
    <location>
        <begin position="23"/>
        <end position="614"/>
    </location>
</feature>
<dbReference type="PANTHER" id="PTHR14218:SF34">
    <property type="entry name" value="TRIPEPTIDYL-PEPTIDASE SED4"/>
    <property type="match status" value="1"/>
</dbReference>
<keyword evidence="5" id="KW-0964">Secreted</keyword>
<evidence type="ECO:0000256" key="7">
    <source>
        <dbReference type="ARBA" id="ARBA00022723"/>
    </source>
</evidence>
<dbReference type="Gene3D" id="3.40.50.200">
    <property type="entry name" value="Peptidase S8/S53 domain"/>
    <property type="match status" value="1"/>
</dbReference>
<dbReference type="Proteomes" id="UP000236546">
    <property type="component" value="Unassembled WGS sequence"/>
</dbReference>
<evidence type="ECO:0000256" key="15">
    <source>
        <dbReference type="PROSITE-ProRule" id="PRU01032"/>
    </source>
</evidence>
<comment type="subcellular location">
    <subcellularLocation>
        <location evidence="3">Secreted</location>
        <location evidence="3">Extracellular space</location>
    </subcellularLocation>
</comment>
<evidence type="ECO:0000256" key="3">
    <source>
        <dbReference type="ARBA" id="ARBA00004239"/>
    </source>
</evidence>
<feature type="binding site" evidence="15">
    <location>
        <position position="592"/>
    </location>
    <ligand>
        <name>Ca(2+)</name>
        <dbReference type="ChEBI" id="CHEBI:29108"/>
    </ligand>
</feature>
<evidence type="ECO:0000256" key="5">
    <source>
        <dbReference type="ARBA" id="ARBA00022525"/>
    </source>
</evidence>
<dbReference type="SUPFAM" id="SSF52743">
    <property type="entry name" value="Subtilisin-like"/>
    <property type="match status" value="1"/>
</dbReference>
<evidence type="ECO:0000313" key="18">
    <source>
        <dbReference type="EMBL" id="PNP46534.1"/>
    </source>
</evidence>
<dbReference type="InterPro" id="IPR050819">
    <property type="entry name" value="Tripeptidyl-peptidase_I"/>
</dbReference>
<dbReference type="SMART" id="SM00944">
    <property type="entry name" value="Pro-kuma_activ"/>
    <property type="match status" value="1"/>
</dbReference>
<dbReference type="CDD" id="cd04056">
    <property type="entry name" value="Peptidases_S53"/>
    <property type="match status" value="1"/>
</dbReference>
<keyword evidence="10 15" id="KW-0720">Serine protease</keyword>